<evidence type="ECO:0000313" key="2">
    <source>
        <dbReference type="Proteomes" id="UP000051789"/>
    </source>
</evidence>
<dbReference type="CDD" id="cd07518">
    <property type="entry name" value="HAD_YbiV-Like"/>
    <property type="match status" value="1"/>
</dbReference>
<dbReference type="SFLD" id="SFLDG01140">
    <property type="entry name" value="C2.B:_Phosphomannomutase_and_P"/>
    <property type="match status" value="1"/>
</dbReference>
<dbReference type="AlphaFoldDB" id="A0A0R2CF68"/>
<dbReference type="Pfam" id="PF08282">
    <property type="entry name" value="Hydrolase_3"/>
    <property type="match status" value="1"/>
</dbReference>
<comment type="caution">
    <text evidence="1">The sequence shown here is derived from an EMBL/GenBank/DDBJ whole genome shotgun (WGS) entry which is preliminary data.</text>
</comment>
<protein>
    <submittedName>
        <fullName evidence="1">HAD superfamily hydrolase</fullName>
    </submittedName>
</protein>
<dbReference type="GO" id="GO:0016791">
    <property type="term" value="F:phosphatase activity"/>
    <property type="evidence" value="ECO:0007669"/>
    <property type="project" value="UniProtKB-ARBA"/>
</dbReference>
<dbReference type="PANTHER" id="PTHR10000:SF53">
    <property type="entry name" value="5-AMINO-6-(5-PHOSPHO-D-RIBITYLAMINO)URACIL PHOSPHATASE YBJI-RELATED"/>
    <property type="match status" value="1"/>
</dbReference>
<evidence type="ECO:0000313" key="1">
    <source>
        <dbReference type="EMBL" id="KRM86812.1"/>
    </source>
</evidence>
<dbReference type="PATRIC" id="fig|1423810.4.peg.1715"/>
<sequence length="265" mass="28805">MTAIKLVAVDMDGTFLNDAKDYDRAHFARIHHELDKQGIRFVVASGNQYYQLRSFFPDYPDTVYVAENGAYIRDDHTEYAVNSYSPAVAATILARLATIPDIHVEVSGARSAYALVDDDPDWIAQMRFYCPRMQLVPSFDELQDQLLKISVTCVPDQTQALVDRLRHLLAGLAVPTSSGHGDIDIIQPGVHKAAGLRRLGQVLGIDLAQMCAFGDGGNDVEMIAEVGLGVAMANATAPVQRVAAATISDDNNAQGVLTFLDGLLQ</sequence>
<dbReference type="Proteomes" id="UP000051789">
    <property type="component" value="Unassembled WGS sequence"/>
</dbReference>
<dbReference type="SFLD" id="SFLDS00003">
    <property type="entry name" value="Haloacid_Dehalogenase"/>
    <property type="match status" value="1"/>
</dbReference>
<dbReference type="RefSeq" id="WP_054750547.1">
    <property type="nucleotide sequence ID" value="NZ_AYZK01000005.1"/>
</dbReference>
<dbReference type="GO" id="GO:0005829">
    <property type="term" value="C:cytosol"/>
    <property type="evidence" value="ECO:0007669"/>
    <property type="project" value="TreeGrafter"/>
</dbReference>
<organism evidence="1 2">
    <name type="scientific">Lacticaseibacillus thailandensis DSM 22698 = JCM 13996</name>
    <dbReference type="NCBI Taxonomy" id="1423810"/>
    <lineage>
        <taxon>Bacteria</taxon>
        <taxon>Bacillati</taxon>
        <taxon>Bacillota</taxon>
        <taxon>Bacilli</taxon>
        <taxon>Lactobacillales</taxon>
        <taxon>Lactobacillaceae</taxon>
        <taxon>Lacticaseibacillus</taxon>
    </lineage>
</organism>
<dbReference type="Gene3D" id="3.30.1240.10">
    <property type="match status" value="1"/>
</dbReference>
<reference evidence="1 2" key="1">
    <citation type="journal article" date="2015" name="Genome Announc.">
        <title>Expanding the biotechnology potential of lactobacilli through comparative genomics of 213 strains and associated genera.</title>
        <authorList>
            <person name="Sun Z."/>
            <person name="Harris H.M."/>
            <person name="McCann A."/>
            <person name="Guo C."/>
            <person name="Argimon S."/>
            <person name="Zhang W."/>
            <person name="Yang X."/>
            <person name="Jeffery I.B."/>
            <person name="Cooney J.C."/>
            <person name="Kagawa T.F."/>
            <person name="Liu W."/>
            <person name="Song Y."/>
            <person name="Salvetti E."/>
            <person name="Wrobel A."/>
            <person name="Rasinkangas P."/>
            <person name="Parkhill J."/>
            <person name="Rea M.C."/>
            <person name="O'Sullivan O."/>
            <person name="Ritari J."/>
            <person name="Douillard F.P."/>
            <person name="Paul Ross R."/>
            <person name="Yang R."/>
            <person name="Briner A.E."/>
            <person name="Felis G.E."/>
            <person name="de Vos W.M."/>
            <person name="Barrangou R."/>
            <person name="Klaenhammer T.R."/>
            <person name="Caufield P.W."/>
            <person name="Cui Y."/>
            <person name="Zhang H."/>
            <person name="O'Toole P.W."/>
        </authorList>
    </citation>
    <scope>NUCLEOTIDE SEQUENCE [LARGE SCALE GENOMIC DNA]</scope>
    <source>
        <strain evidence="1 2">DSM 22698</strain>
    </source>
</reference>
<dbReference type="PROSITE" id="PS01229">
    <property type="entry name" value="COF_2"/>
    <property type="match status" value="1"/>
</dbReference>
<dbReference type="InterPro" id="IPR000150">
    <property type="entry name" value="Cof"/>
</dbReference>
<dbReference type="InterPro" id="IPR006379">
    <property type="entry name" value="HAD-SF_hydro_IIB"/>
</dbReference>
<proteinExistence type="predicted"/>
<name>A0A0R2CF68_9LACO</name>
<dbReference type="GO" id="GO:0000287">
    <property type="term" value="F:magnesium ion binding"/>
    <property type="evidence" value="ECO:0007669"/>
    <property type="project" value="TreeGrafter"/>
</dbReference>
<dbReference type="NCBIfam" id="TIGR00099">
    <property type="entry name" value="Cof-subfamily"/>
    <property type="match status" value="1"/>
</dbReference>
<gene>
    <name evidence="1" type="ORF">FD19_GL001669</name>
</gene>
<dbReference type="InterPro" id="IPR036412">
    <property type="entry name" value="HAD-like_sf"/>
</dbReference>
<dbReference type="SUPFAM" id="SSF56784">
    <property type="entry name" value="HAD-like"/>
    <property type="match status" value="1"/>
</dbReference>
<keyword evidence="1" id="KW-0378">Hydrolase</keyword>
<keyword evidence="2" id="KW-1185">Reference proteome</keyword>
<dbReference type="STRING" id="1423810.FD19_GL001669"/>
<dbReference type="NCBIfam" id="TIGR01484">
    <property type="entry name" value="HAD-SF-IIB"/>
    <property type="match status" value="1"/>
</dbReference>
<dbReference type="Gene3D" id="3.40.50.1000">
    <property type="entry name" value="HAD superfamily/HAD-like"/>
    <property type="match status" value="1"/>
</dbReference>
<dbReference type="EMBL" id="AYZK01000005">
    <property type="protein sequence ID" value="KRM86812.1"/>
    <property type="molecule type" value="Genomic_DNA"/>
</dbReference>
<dbReference type="InterPro" id="IPR023214">
    <property type="entry name" value="HAD_sf"/>
</dbReference>
<dbReference type="PANTHER" id="PTHR10000">
    <property type="entry name" value="PHOSPHOSERINE PHOSPHATASE"/>
    <property type="match status" value="1"/>
</dbReference>
<accession>A0A0R2CF68</accession>